<dbReference type="EMBL" id="BMLZ01000002">
    <property type="protein sequence ID" value="GGP28622.1"/>
    <property type="molecule type" value="Genomic_DNA"/>
</dbReference>
<keyword evidence="2" id="KW-0732">Signal</keyword>
<sequence>MRPFLPLLLLGSLASAAQVTLREGQTGTLGSRQLQVLEVQDRRCGPTENCPADVMARVRVRQGNRTTLLTLSFPPERVPRWSGVGVVGVSSGRVMLTDQPPGSGRAGHRLTLKRGESGRLGPREITLLGTETRTCPPTLLCVRPKVTQVYLNVRWGKQKSWLALESPPPASPKGIRLTQATAGPRPALTFSDLPQ</sequence>
<feature type="chain" id="PRO_5043618584" evidence="2">
    <location>
        <begin position="17"/>
        <end position="195"/>
    </location>
</feature>
<protein>
    <submittedName>
        <fullName evidence="3">Uncharacterized protein</fullName>
    </submittedName>
</protein>
<reference evidence="3" key="2">
    <citation type="journal article" date="2014" name="Int. J. Syst. Evol. Microbiol.">
        <title>Complete genome sequence of Corynebacterium casei LMG S-19264T (=DSM 44701T), isolated from a smear-ripened cheese.</title>
        <authorList>
            <consortium name="US DOE Joint Genome Institute (JGI-PGF)"/>
            <person name="Walter F."/>
            <person name="Albersmeier A."/>
            <person name="Kalinowski J."/>
            <person name="Ruckert C."/>
        </authorList>
    </citation>
    <scope>NUCLEOTIDE SEQUENCE</scope>
    <source>
        <strain evidence="3">CGMCC 1.8885</strain>
    </source>
</reference>
<evidence type="ECO:0000313" key="3">
    <source>
        <dbReference type="EMBL" id="GGI73223.1"/>
    </source>
</evidence>
<dbReference type="Proteomes" id="UP000652720">
    <property type="component" value="Unassembled WGS sequence"/>
</dbReference>
<reference evidence="3" key="4">
    <citation type="submission" date="2023-08" db="EMBL/GenBank/DDBJ databases">
        <authorList>
            <person name="Sun Q."/>
            <person name="Zhou Y."/>
        </authorList>
    </citation>
    <scope>NUCLEOTIDE SEQUENCE</scope>
    <source>
        <strain evidence="4">CGMCC 1.8884</strain>
        <strain evidence="3">CGMCC 1.8885</strain>
    </source>
</reference>
<keyword evidence="5" id="KW-1185">Reference proteome</keyword>
<dbReference type="Proteomes" id="UP000630135">
    <property type="component" value="Unassembled WGS sequence"/>
</dbReference>
<dbReference type="RefSeq" id="WP_017869055.1">
    <property type="nucleotide sequence ID" value="NZ_BMLZ01000002.1"/>
</dbReference>
<proteinExistence type="predicted"/>
<accession>A0AAV4K2H4</accession>
<feature type="region of interest" description="Disordered" evidence="1">
    <location>
        <begin position="164"/>
        <end position="195"/>
    </location>
</feature>
<dbReference type="GeneID" id="59165117"/>
<evidence type="ECO:0000313" key="4">
    <source>
        <dbReference type="EMBL" id="GGP28622.1"/>
    </source>
</evidence>
<feature type="signal peptide" evidence="2">
    <location>
        <begin position="1"/>
        <end position="16"/>
    </location>
</feature>
<reference evidence="5" key="3">
    <citation type="journal article" date="2019" name="Int. J. Syst. Evol. Microbiol.">
        <title>The Global Catalogue of Microorganisms (GCM) 10K type strain sequencing project: providing services to taxonomists for standard genome sequencing and annotation.</title>
        <authorList>
            <consortium name="The Broad Institute Genomics Platform"/>
            <consortium name="The Broad Institute Genome Sequencing Center for Infectious Disease"/>
            <person name="Wu L."/>
            <person name="Ma J."/>
        </authorList>
    </citation>
    <scope>NUCLEOTIDE SEQUENCE [LARGE SCALE GENOMIC DNA]</scope>
    <source>
        <strain evidence="5">CGMCC 1.8884</strain>
    </source>
</reference>
<dbReference type="EMBL" id="BMMA01000002">
    <property type="protein sequence ID" value="GGI73223.1"/>
    <property type="molecule type" value="Genomic_DNA"/>
</dbReference>
<comment type="caution">
    <text evidence="3">The sequence shown here is derived from an EMBL/GenBank/DDBJ whole genome shotgun (WGS) entry which is preliminary data.</text>
</comment>
<dbReference type="AlphaFoldDB" id="A0AAV4K2H4"/>
<reference evidence="4" key="1">
    <citation type="journal article" date="2014" name="Int. J. Syst. Evol. Microbiol.">
        <title>Complete genome of a new Firmicutes species belonging to the dominant human colonic microbiota ('Ruminococcus bicirculans') reveals two chromosomes and a selective capacity to utilize plant glucans.</title>
        <authorList>
            <consortium name="NISC Comparative Sequencing Program"/>
            <person name="Wegmann U."/>
            <person name="Louis P."/>
            <person name="Goesmann A."/>
            <person name="Henrissat B."/>
            <person name="Duncan S.H."/>
            <person name="Flint H.J."/>
        </authorList>
    </citation>
    <scope>NUCLEOTIDE SEQUENCE</scope>
    <source>
        <strain evidence="4">CGMCC 1.8884</strain>
    </source>
</reference>
<evidence type="ECO:0000256" key="1">
    <source>
        <dbReference type="SAM" id="MobiDB-lite"/>
    </source>
</evidence>
<gene>
    <name evidence="4" type="ORF">GCM10008021_02730</name>
    <name evidence="3" type="ORF">GCM10010914_03980</name>
</gene>
<organism evidence="3 6">
    <name type="scientific">Deinococcus wulumuqiensis</name>
    <dbReference type="NCBI Taxonomy" id="980427"/>
    <lineage>
        <taxon>Bacteria</taxon>
        <taxon>Thermotogati</taxon>
        <taxon>Deinococcota</taxon>
        <taxon>Deinococci</taxon>
        <taxon>Deinococcales</taxon>
        <taxon>Deinococcaceae</taxon>
        <taxon>Deinococcus</taxon>
    </lineage>
</organism>
<name>A0AAV4K2H4_9DEIO</name>
<evidence type="ECO:0000313" key="5">
    <source>
        <dbReference type="Proteomes" id="UP000630135"/>
    </source>
</evidence>
<evidence type="ECO:0000313" key="6">
    <source>
        <dbReference type="Proteomes" id="UP000652720"/>
    </source>
</evidence>
<evidence type="ECO:0000256" key="2">
    <source>
        <dbReference type="SAM" id="SignalP"/>
    </source>
</evidence>